<keyword evidence="7" id="KW-0326">Glycosidase</keyword>
<dbReference type="PANTHER" id="PTHR46832">
    <property type="entry name" value="5'-METHYLTHIOADENOSINE/S-ADENOSYLHOMOCYSTEINE NUCLEOSIDASE"/>
    <property type="match status" value="1"/>
</dbReference>
<evidence type="ECO:0000256" key="2">
    <source>
        <dbReference type="ARBA" id="ARBA00011974"/>
    </source>
</evidence>
<gene>
    <name evidence="7" type="ORF">ACFQ4L_03885</name>
</gene>
<reference evidence="8" key="1">
    <citation type="journal article" date="2019" name="Int. J. Syst. Evol. Microbiol.">
        <title>The Global Catalogue of Microorganisms (GCM) 10K type strain sequencing project: providing services to taxonomists for standard genome sequencing and annotation.</title>
        <authorList>
            <consortium name="The Broad Institute Genomics Platform"/>
            <consortium name="The Broad Institute Genome Sequencing Center for Infectious Disease"/>
            <person name="Wu L."/>
            <person name="Ma J."/>
        </authorList>
    </citation>
    <scope>NUCLEOTIDE SEQUENCE [LARGE SCALE GENOMIC DNA]</scope>
    <source>
        <strain evidence="8">CCM 8951</strain>
    </source>
</reference>
<organism evidence="7 8">
    <name type="scientific">Lapidilactobacillus mulanensis</name>
    <dbReference type="NCBI Taxonomy" id="2485999"/>
    <lineage>
        <taxon>Bacteria</taxon>
        <taxon>Bacillati</taxon>
        <taxon>Bacillota</taxon>
        <taxon>Bacilli</taxon>
        <taxon>Lactobacillales</taxon>
        <taxon>Lactobacillaceae</taxon>
        <taxon>Lapidilactobacillus</taxon>
    </lineage>
</organism>
<keyword evidence="4 7" id="KW-0378">Hydrolase</keyword>
<sequence>MKIGILVPMAEEIGLYQAELSAVSTETIAQIEFTIGLYQGAELVLAQSGIGKVQAAITATMLFDHFDVDMIINSGSAAGVAPNLAIGELVLSDRLVYHDVDVTRGGNYELGQIPGHGLYFKADQNVLKIVSATAEKLGLKTINGLIATGDQFVADPNRVAAIKQEFSGVAAVEMEGAAVAQVAASFGKPFLIIRAISDNGDDSATVNFDEFVVQAGKNAAHLLLTALPALQTLKGDD</sequence>
<evidence type="ECO:0000256" key="3">
    <source>
        <dbReference type="ARBA" id="ARBA00022605"/>
    </source>
</evidence>
<keyword evidence="3" id="KW-0028">Amino-acid biosynthesis</keyword>
<evidence type="ECO:0000256" key="5">
    <source>
        <dbReference type="ARBA" id="ARBA00023167"/>
    </source>
</evidence>
<dbReference type="GO" id="GO:0008782">
    <property type="term" value="F:adenosylhomocysteine nucleosidase activity"/>
    <property type="evidence" value="ECO:0007669"/>
    <property type="project" value="UniProtKB-EC"/>
</dbReference>
<keyword evidence="5" id="KW-0486">Methionine biosynthesis</keyword>
<dbReference type="SUPFAM" id="SSF53167">
    <property type="entry name" value="Purine and uridine phosphorylases"/>
    <property type="match status" value="1"/>
</dbReference>
<dbReference type="RefSeq" id="WP_125578202.1">
    <property type="nucleotide sequence ID" value="NZ_JBHTOF010000027.1"/>
</dbReference>
<dbReference type="EC" id="3.2.2.9" evidence="2"/>
<dbReference type="NCBIfam" id="TIGR01704">
    <property type="entry name" value="MTA_SAH-Nsdase"/>
    <property type="match status" value="1"/>
</dbReference>
<dbReference type="Gene3D" id="3.40.50.1580">
    <property type="entry name" value="Nucleoside phosphorylase domain"/>
    <property type="match status" value="1"/>
</dbReference>
<evidence type="ECO:0000313" key="8">
    <source>
        <dbReference type="Proteomes" id="UP001597244"/>
    </source>
</evidence>
<comment type="pathway">
    <text evidence="1">Amino-acid biosynthesis; L-methionine biosynthesis via salvage pathway; S-methyl-5-thio-alpha-D-ribose 1-phosphate from S-methyl-5'-thioadenosine (hydrolase route): step 1/2.</text>
</comment>
<name>A0ABW4DNY5_9LACO</name>
<dbReference type="CDD" id="cd09008">
    <property type="entry name" value="MTAN"/>
    <property type="match status" value="1"/>
</dbReference>
<feature type="domain" description="Nucleoside phosphorylase" evidence="6">
    <location>
        <begin position="2"/>
        <end position="227"/>
    </location>
</feature>
<dbReference type="PANTHER" id="PTHR46832:SF1">
    <property type="entry name" value="5'-METHYLTHIOADENOSINE_S-ADENOSYLHOMOCYSTEINE NUCLEOSIDASE"/>
    <property type="match status" value="1"/>
</dbReference>
<comment type="caution">
    <text evidence="7">The sequence shown here is derived from an EMBL/GenBank/DDBJ whole genome shotgun (WGS) entry which is preliminary data.</text>
</comment>
<dbReference type="NCBIfam" id="NF004079">
    <property type="entry name" value="PRK05584.1"/>
    <property type="match status" value="1"/>
</dbReference>
<dbReference type="Proteomes" id="UP001597244">
    <property type="component" value="Unassembled WGS sequence"/>
</dbReference>
<dbReference type="InterPro" id="IPR035994">
    <property type="entry name" value="Nucleoside_phosphorylase_sf"/>
</dbReference>
<evidence type="ECO:0000313" key="7">
    <source>
        <dbReference type="EMBL" id="MFD1465229.1"/>
    </source>
</evidence>
<proteinExistence type="predicted"/>
<accession>A0ABW4DNY5</accession>
<keyword evidence="8" id="KW-1185">Reference proteome</keyword>
<dbReference type="InterPro" id="IPR000845">
    <property type="entry name" value="Nucleoside_phosphorylase_d"/>
</dbReference>
<dbReference type="Pfam" id="PF01048">
    <property type="entry name" value="PNP_UDP_1"/>
    <property type="match status" value="1"/>
</dbReference>
<evidence type="ECO:0000256" key="4">
    <source>
        <dbReference type="ARBA" id="ARBA00022801"/>
    </source>
</evidence>
<evidence type="ECO:0000259" key="6">
    <source>
        <dbReference type="Pfam" id="PF01048"/>
    </source>
</evidence>
<dbReference type="InterPro" id="IPR010049">
    <property type="entry name" value="MTA_SAH_Nsdase"/>
</dbReference>
<dbReference type="EMBL" id="JBHTOF010000027">
    <property type="protein sequence ID" value="MFD1465229.1"/>
    <property type="molecule type" value="Genomic_DNA"/>
</dbReference>
<protein>
    <recommendedName>
        <fullName evidence="2">adenosylhomocysteine nucleosidase</fullName>
        <ecNumber evidence="2">3.2.2.9</ecNumber>
    </recommendedName>
</protein>
<evidence type="ECO:0000256" key="1">
    <source>
        <dbReference type="ARBA" id="ARBA00004945"/>
    </source>
</evidence>